<comment type="caution">
    <text evidence="3">The sequence shown here is derived from an EMBL/GenBank/DDBJ whole genome shotgun (WGS) entry which is preliminary data.</text>
</comment>
<evidence type="ECO:0000256" key="2">
    <source>
        <dbReference type="SAM" id="Phobius"/>
    </source>
</evidence>
<keyword evidence="2" id="KW-0812">Transmembrane</keyword>
<feature type="region of interest" description="Disordered" evidence="1">
    <location>
        <begin position="360"/>
        <end position="385"/>
    </location>
</feature>
<reference evidence="3 4" key="1">
    <citation type="journal article" date="2024" name="Commun. Biol.">
        <title>Comparative genomic analysis of thermophilic fungi reveals convergent evolutionary adaptations and gene losses.</title>
        <authorList>
            <person name="Steindorff A.S."/>
            <person name="Aguilar-Pontes M.V."/>
            <person name="Robinson A.J."/>
            <person name="Andreopoulos B."/>
            <person name="LaButti K."/>
            <person name="Kuo A."/>
            <person name="Mondo S."/>
            <person name="Riley R."/>
            <person name="Otillar R."/>
            <person name="Haridas S."/>
            <person name="Lipzen A."/>
            <person name="Grimwood J."/>
            <person name="Schmutz J."/>
            <person name="Clum A."/>
            <person name="Reid I.D."/>
            <person name="Moisan M.C."/>
            <person name="Butler G."/>
            <person name="Nguyen T.T.M."/>
            <person name="Dewar K."/>
            <person name="Conant G."/>
            <person name="Drula E."/>
            <person name="Henrissat B."/>
            <person name="Hansel C."/>
            <person name="Singer S."/>
            <person name="Hutchinson M.I."/>
            <person name="de Vries R.P."/>
            <person name="Natvig D.O."/>
            <person name="Powell A.J."/>
            <person name="Tsang A."/>
            <person name="Grigoriev I.V."/>
        </authorList>
    </citation>
    <scope>NUCLEOTIDE SEQUENCE [LARGE SCALE GENOMIC DNA]</scope>
    <source>
        <strain evidence="3 4">ATCC 24622</strain>
    </source>
</reference>
<protein>
    <recommendedName>
        <fullName evidence="5">SMP-LTD domain-containing protein</fullName>
    </recommendedName>
</protein>
<name>A0ABR3Y6D3_9PEZI</name>
<evidence type="ECO:0008006" key="5">
    <source>
        <dbReference type="Google" id="ProtNLM"/>
    </source>
</evidence>
<evidence type="ECO:0000313" key="4">
    <source>
        <dbReference type="Proteomes" id="UP001586593"/>
    </source>
</evidence>
<dbReference type="Proteomes" id="UP001586593">
    <property type="component" value="Unassembled WGS sequence"/>
</dbReference>
<keyword evidence="2" id="KW-1133">Transmembrane helix</keyword>
<gene>
    <name evidence="3" type="ORF">VTK73DRAFT_7612</name>
</gene>
<sequence length="866" mass="94888">MWLYQNDPPGRPNSHQQTLIGRTLKSPLLFGCLTVLLLGLWTWPRRWALSGSPLLYFCILLGERHGSRVLPFANLWVLFATLNLTYVVCATSWLLYGAFAAATYVAIGLVSLYQFELVGNFVRRRLRALLRDLHFIDDKIALFDIPALEMDTDVDGLFVVRGVTLSLSSLSIVAQGIEVGIKLGDDMELAIHCESVQVKLLRGIWIGDCFANLKGSKYELSFGEKLDRDTKTTDEDGDAVLIEGTQPLKAAAFYGDTQALSDCDLEEKDKIADDGNTAEESSEKMMTAMTDGEPPQNTTPRAAFAGIQVLSPDDDQELPHNPGHGSHAHDNNRATSRYHDRIAFIRATDAAREARTHIEQLINDDHESTATGDPGSDGCARSFPESFQEGDANAMRAAICSYLHQTPMVPHPPQKSMKVSTLKRMSSPRLDSFIHRLPMLLRLLLSPLSYLHPIHISSITAAVSGAWIASVLKAKVFQHQPLQRPSTASFPTVTESSPSVPPTPSAPAQMISSSLQARLSAWLTDATFVVELNGIGGQAHVPFIPTYDIHCRLSLDDVMAYRCSSSSAFLPKQHLPFIVGESVGETERAQAREDRGATGPAGAKKAGNEGGTGTVDSLKQVIRLGGADASFAIRIFLLPHHEHLIPAVPTAQDRTDLRQGIAEADGKLKEMRAEHDLNQARHDETSIKMSVHARLPACFDQDLLDFVAALVKATKVVEMEKELLASAIAGAAAGSVEFSTVDSEVEADRESLMEDGATRGWGEPREKDKKDKQQKKTMKQFFSGVRGSFRDAGGNMRDLSGTMRDGLRRKVVDGIINDRWIAKMIGKATKKLEMARGEIGYSGEIRVSLAPYRTGLMEIEGEKILP</sequence>
<feature type="transmembrane region" description="Helical" evidence="2">
    <location>
        <begin position="102"/>
        <end position="122"/>
    </location>
</feature>
<feature type="region of interest" description="Disordered" evidence="1">
    <location>
        <begin position="268"/>
        <end position="300"/>
    </location>
</feature>
<feature type="compositionally biased region" description="Basic and acidic residues" evidence="1">
    <location>
        <begin position="327"/>
        <end position="336"/>
    </location>
</feature>
<proteinExistence type="predicted"/>
<feature type="region of interest" description="Disordered" evidence="1">
    <location>
        <begin position="485"/>
        <end position="508"/>
    </location>
</feature>
<organism evidence="3 4">
    <name type="scientific">Phialemonium thermophilum</name>
    <dbReference type="NCBI Taxonomy" id="223376"/>
    <lineage>
        <taxon>Eukaryota</taxon>
        <taxon>Fungi</taxon>
        <taxon>Dikarya</taxon>
        <taxon>Ascomycota</taxon>
        <taxon>Pezizomycotina</taxon>
        <taxon>Sordariomycetes</taxon>
        <taxon>Sordariomycetidae</taxon>
        <taxon>Cephalothecales</taxon>
        <taxon>Cephalothecaceae</taxon>
        <taxon>Phialemonium</taxon>
    </lineage>
</organism>
<evidence type="ECO:0000256" key="1">
    <source>
        <dbReference type="SAM" id="MobiDB-lite"/>
    </source>
</evidence>
<feature type="region of interest" description="Disordered" evidence="1">
    <location>
        <begin position="747"/>
        <end position="776"/>
    </location>
</feature>
<feature type="region of interest" description="Disordered" evidence="1">
    <location>
        <begin position="312"/>
        <end position="336"/>
    </location>
</feature>
<evidence type="ECO:0000313" key="3">
    <source>
        <dbReference type="EMBL" id="KAL1883824.1"/>
    </source>
</evidence>
<feature type="transmembrane region" description="Helical" evidence="2">
    <location>
        <begin position="24"/>
        <end position="41"/>
    </location>
</feature>
<feature type="transmembrane region" description="Helical" evidence="2">
    <location>
        <begin position="75"/>
        <end position="96"/>
    </location>
</feature>
<keyword evidence="2" id="KW-0472">Membrane</keyword>
<feature type="compositionally biased region" description="Basic and acidic residues" evidence="1">
    <location>
        <begin position="762"/>
        <end position="771"/>
    </location>
</feature>
<accession>A0ABR3Y6D3</accession>
<keyword evidence="4" id="KW-1185">Reference proteome</keyword>
<dbReference type="EMBL" id="JAZHXJ010000005">
    <property type="protein sequence ID" value="KAL1883824.1"/>
    <property type="molecule type" value="Genomic_DNA"/>
</dbReference>
<feature type="region of interest" description="Disordered" evidence="1">
    <location>
        <begin position="590"/>
        <end position="612"/>
    </location>
</feature>